<evidence type="ECO:0000256" key="2">
    <source>
        <dbReference type="ARBA" id="ARBA00006171"/>
    </source>
</evidence>
<dbReference type="SFLD" id="SFLDS00003">
    <property type="entry name" value="Haloacid_Dehalogenase"/>
    <property type="match status" value="1"/>
</dbReference>
<evidence type="ECO:0000256" key="4">
    <source>
        <dbReference type="ARBA" id="ARBA00022842"/>
    </source>
</evidence>
<dbReference type="SFLD" id="SFLDG01135">
    <property type="entry name" value="C1.5.6:_HAD__Beta-PGM__Phospha"/>
    <property type="match status" value="1"/>
</dbReference>
<dbReference type="PANTHER" id="PTHR46193:SF10">
    <property type="entry name" value="6-PHOSPHOGLUCONATE PHOSPHATASE"/>
    <property type="match status" value="1"/>
</dbReference>
<keyword evidence="4" id="KW-0460">Magnesium</keyword>
<comment type="cofactor">
    <cofactor evidence="1">
        <name>Mg(2+)</name>
        <dbReference type="ChEBI" id="CHEBI:18420"/>
    </cofactor>
</comment>
<protein>
    <submittedName>
        <fullName evidence="5">HAD superfamily hydrolase (TIGR01509 family)</fullName>
    </submittedName>
</protein>
<dbReference type="InterPro" id="IPR023214">
    <property type="entry name" value="HAD_sf"/>
</dbReference>
<dbReference type="InterPro" id="IPR006439">
    <property type="entry name" value="HAD-SF_hydro_IA"/>
</dbReference>
<comment type="caution">
    <text evidence="5">The sequence shown here is derived from an EMBL/GenBank/DDBJ whole genome shotgun (WGS) entry which is preliminary data.</text>
</comment>
<reference evidence="5 6" key="1">
    <citation type="submission" date="2024-02" db="EMBL/GenBank/DDBJ databases">
        <title>Adaptive strategies in a cosmopolitan and abundant soil bacterium.</title>
        <authorList>
            <person name="Carini P."/>
        </authorList>
    </citation>
    <scope>NUCLEOTIDE SEQUENCE [LARGE SCALE GENOMIC DNA]</scope>
    <source>
        <strain evidence="5 6">AZCC 1608</strain>
    </source>
</reference>
<sequence length="257" mass="28063">MPASWATSWSITGWNCIASRSTKRKPSFREPLFVNFDLIIFDCDGVLVDSEVISCRAHAETLTRHGYPITSEQVLERFLGVSDREARQTIEREINRKLPDDFEQQVKAATLKFYEGDLQAIAHVGDAIGAIRLPKCVASSGTPEKIRHGLSCAGLYDQLAPHIFSATQVSRGKPAPDLFLFAAEQMKVQPAQCLVIEDSIPGVTGGRAAGMTVLGFHGGSHCQPGHAEKLCAAGADMIFDDMRQLPDLIARIARKVS</sequence>
<dbReference type="InterPro" id="IPR051600">
    <property type="entry name" value="Beta-PGM-like"/>
</dbReference>
<evidence type="ECO:0000313" key="6">
    <source>
        <dbReference type="Proteomes" id="UP001364224"/>
    </source>
</evidence>
<evidence type="ECO:0000256" key="3">
    <source>
        <dbReference type="ARBA" id="ARBA00022723"/>
    </source>
</evidence>
<organism evidence="5 6">
    <name type="scientific">Bradyrhizobium algeriense</name>
    <dbReference type="NCBI Taxonomy" id="634784"/>
    <lineage>
        <taxon>Bacteria</taxon>
        <taxon>Pseudomonadati</taxon>
        <taxon>Pseudomonadota</taxon>
        <taxon>Alphaproteobacteria</taxon>
        <taxon>Hyphomicrobiales</taxon>
        <taxon>Nitrobacteraceae</taxon>
        <taxon>Bradyrhizobium</taxon>
    </lineage>
</organism>
<dbReference type="Proteomes" id="UP001364224">
    <property type="component" value="Unassembled WGS sequence"/>
</dbReference>
<proteinExistence type="inferred from homology"/>
<dbReference type="SUPFAM" id="SSF56784">
    <property type="entry name" value="HAD-like"/>
    <property type="match status" value="1"/>
</dbReference>
<keyword evidence="6" id="KW-1185">Reference proteome</keyword>
<dbReference type="NCBIfam" id="TIGR01509">
    <property type="entry name" value="HAD-SF-IA-v3"/>
    <property type="match status" value="1"/>
</dbReference>
<dbReference type="InterPro" id="IPR036412">
    <property type="entry name" value="HAD-like_sf"/>
</dbReference>
<dbReference type="PANTHER" id="PTHR46193">
    <property type="entry name" value="6-PHOSPHOGLUCONATE PHOSPHATASE"/>
    <property type="match status" value="1"/>
</dbReference>
<dbReference type="Gene3D" id="1.10.150.240">
    <property type="entry name" value="Putative phosphatase, domain 2"/>
    <property type="match status" value="1"/>
</dbReference>
<dbReference type="Pfam" id="PF00702">
    <property type="entry name" value="Hydrolase"/>
    <property type="match status" value="1"/>
</dbReference>
<dbReference type="SFLD" id="SFLDG01129">
    <property type="entry name" value="C1.5:_HAD__Beta-PGM__Phosphata"/>
    <property type="match status" value="1"/>
</dbReference>
<keyword evidence="3" id="KW-0479">Metal-binding</keyword>
<dbReference type="CDD" id="cd07526">
    <property type="entry name" value="HAD_BPGM_like"/>
    <property type="match status" value="1"/>
</dbReference>
<evidence type="ECO:0000256" key="1">
    <source>
        <dbReference type="ARBA" id="ARBA00001946"/>
    </source>
</evidence>
<dbReference type="Gene3D" id="3.40.50.1000">
    <property type="entry name" value="HAD superfamily/HAD-like"/>
    <property type="match status" value="1"/>
</dbReference>
<evidence type="ECO:0000313" key="5">
    <source>
        <dbReference type="EMBL" id="MEH2559365.1"/>
    </source>
</evidence>
<dbReference type="GO" id="GO:0016787">
    <property type="term" value="F:hydrolase activity"/>
    <property type="evidence" value="ECO:0007669"/>
    <property type="project" value="UniProtKB-KW"/>
</dbReference>
<name>A0ABU8BLC8_9BRAD</name>
<accession>A0ABU8BLC8</accession>
<dbReference type="EMBL" id="JAZHRV010000001">
    <property type="protein sequence ID" value="MEH2559365.1"/>
    <property type="molecule type" value="Genomic_DNA"/>
</dbReference>
<comment type="similarity">
    <text evidence="2">Belongs to the HAD-like hydrolase superfamily. CbbY/CbbZ/Gph/YieH family.</text>
</comment>
<keyword evidence="5" id="KW-0378">Hydrolase</keyword>
<dbReference type="InterPro" id="IPR023198">
    <property type="entry name" value="PGP-like_dom2"/>
</dbReference>
<gene>
    <name evidence="5" type="ORF">V1286_006894</name>
</gene>